<reference evidence="5" key="1">
    <citation type="submission" date="2025-08" db="UniProtKB">
        <authorList>
            <consortium name="RefSeq"/>
        </authorList>
    </citation>
    <scope>IDENTIFICATION</scope>
    <source>
        <tissue evidence="5">Young leaves</tissue>
    </source>
</reference>
<keyword evidence="2" id="KW-0698">rRNA processing</keyword>
<accession>A0A6J1J400</accession>
<sequence length="204" mass="22818">MEGGGNRLLPADAFPLFQEGIGLVLSRWSALQLAVDNEWGGRDSRRKVELLCSDIFTWFTQNKETLYIDDLEMILDETMLSLNTQVDDGSIEEVAEKLIFMHEECVDGNFSSIGRLRQSPLPRGAHSHVSQAMSDEEEEEEEDDDDDDGDVGNGSDGMRNDMMVDAIQQQPRAVNQQPRPEASAPAEDGWVQVTSRRSSRGTRN</sequence>
<dbReference type="GeneID" id="111481044"/>
<evidence type="ECO:0000313" key="4">
    <source>
        <dbReference type="Proteomes" id="UP000504608"/>
    </source>
</evidence>
<dbReference type="Proteomes" id="UP000504608">
    <property type="component" value="Unplaced"/>
</dbReference>
<feature type="compositionally biased region" description="Polar residues" evidence="3">
    <location>
        <begin position="167"/>
        <end position="178"/>
    </location>
</feature>
<gene>
    <name evidence="5" type="primary">LOC111481044</name>
</gene>
<evidence type="ECO:0000313" key="5">
    <source>
        <dbReference type="RefSeq" id="XP_022982103.1"/>
    </source>
</evidence>
<dbReference type="OrthoDB" id="263560at2759"/>
<dbReference type="GO" id="GO:0006364">
    <property type="term" value="P:rRNA processing"/>
    <property type="evidence" value="ECO:0007669"/>
    <property type="project" value="UniProtKB-KW"/>
</dbReference>
<name>A0A6J1J400_CUCMA</name>
<organism evidence="4 5">
    <name type="scientific">Cucurbita maxima</name>
    <name type="common">Pumpkin</name>
    <name type="synonym">Winter squash</name>
    <dbReference type="NCBI Taxonomy" id="3661"/>
    <lineage>
        <taxon>Eukaryota</taxon>
        <taxon>Viridiplantae</taxon>
        <taxon>Streptophyta</taxon>
        <taxon>Embryophyta</taxon>
        <taxon>Tracheophyta</taxon>
        <taxon>Spermatophyta</taxon>
        <taxon>Magnoliopsida</taxon>
        <taxon>eudicotyledons</taxon>
        <taxon>Gunneridae</taxon>
        <taxon>Pentapetalae</taxon>
        <taxon>rosids</taxon>
        <taxon>fabids</taxon>
        <taxon>Cucurbitales</taxon>
        <taxon>Cucurbitaceae</taxon>
        <taxon>Cucurbiteae</taxon>
        <taxon>Cucurbita</taxon>
    </lineage>
</organism>
<dbReference type="KEGG" id="cmax:111481044"/>
<keyword evidence="4" id="KW-1185">Reference proteome</keyword>
<evidence type="ECO:0000256" key="3">
    <source>
        <dbReference type="SAM" id="MobiDB-lite"/>
    </source>
</evidence>
<evidence type="ECO:0000256" key="2">
    <source>
        <dbReference type="ARBA" id="ARBA00022552"/>
    </source>
</evidence>
<dbReference type="InterPro" id="IPR019398">
    <property type="entry name" value="Pre-rRNA_process_TSR2"/>
</dbReference>
<evidence type="ECO:0000256" key="1">
    <source>
        <dbReference type="ARBA" id="ARBA00006524"/>
    </source>
</evidence>
<dbReference type="AlphaFoldDB" id="A0A6J1J400"/>
<feature type="region of interest" description="Disordered" evidence="3">
    <location>
        <begin position="117"/>
        <end position="204"/>
    </location>
</feature>
<feature type="compositionally biased region" description="Acidic residues" evidence="3">
    <location>
        <begin position="134"/>
        <end position="150"/>
    </location>
</feature>
<proteinExistence type="inferred from homology"/>
<dbReference type="RefSeq" id="XP_022982103.1">
    <property type="nucleotide sequence ID" value="XM_023126335.1"/>
</dbReference>
<dbReference type="PANTHER" id="PTHR21250">
    <property type="entry name" value="PRE-RRNA-PROCESSING PROTEIN TSR2 HOMOLOG"/>
    <property type="match status" value="1"/>
</dbReference>
<dbReference type="Pfam" id="PF10273">
    <property type="entry name" value="WGG"/>
    <property type="match status" value="1"/>
</dbReference>
<comment type="similarity">
    <text evidence="1">Belongs to the TSR2 family.</text>
</comment>
<protein>
    <submittedName>
        <fullName evidence="5">Pre-rRNA-processing protein TSR2 homolog</fullName>
    </submittedName>
</protein>